<keyword evidence="2 7" id="KW-0813">Transport</keyword>
<sequence>MTSLTKKQAWAGFLFASPWLVGFSVFLAYPLIASMYYSFCDYSVLKPPVPIGFENYRELAGDELFWKALVNTFIYAVMAIPTGMATALILAMLLNAKVKGMAIYRTLFFIPALVPQVSLAVLWLWVLNGEHGVLNVVLAKFHIPGPNWLTQPAWTKPSMVLMSLWGVGNSILIYLASLQDVPQALLEAADLDGANGWQRTKNVTLPMISPVILFNGIMGLIGSLQIFTVPYIMFTNGNPARSSYFYTAYLYDSAFKYHKMGYASAMGWIMFIIILILTFVSLKLSDRHVHYQGS</sequence>
<feature type="transmembrane region" description="Helical" evidence="7">
    <location>
        <begin position="158"/>
        <end position="176"/>
    </location>
</feature>
<dbReference type="EMBL" id="CP007139">
    <property type="protein sequence ID" value="AIE84084.1"/>
    <property type="molecule type" value="Genomic_DNA"/>
</dbReference>
<dbReference type="Proteomes" id="UP000027982">
    <property type="component" value="Chromosome"/>
</dbReference>
<feature type="transmembrane region" description="Helical" evidence="7">
    <location>
        <begin position="12"/>
        <end position="37"/>
    </location>
</feature>
<dbReference type="PANTHER" id="PTHR30193">
    <property type="entry name" value="ABC TRANSPORTER PERMEASE PROTEIN"/>
    <property type="match status" value="1"/>
</dbReference>
<feature type="transmembrane region" description="Helical" evidence="7">
    <location>
        <begin position="211"/>
        <end position="234"/>
    </location>
</feature>
<evidence type="ECO:0000313" key="10">
    <source>
        <dbReference type="Proteomes" id="UP000027982"/>
    </source>
</evidence>
<organism evidence="9 10">
    <name type="scientific">Fimbriimonas ginsengisoli Gsoil 348</name>
    <dbReference type="NCBI Taxonomy" id="661478"/>
    <lineage>
        <taxon>Bacteria</taxon>
        <taxon>Bacillati</taxon>
        <taxon>Armatimonadota</taxon>
        <taxon>Fimbriimonadia</taxon>
        <taxon>Fimbriimonadales</taxon>
        <taxon>Fimbriimonadaceae</taxon>
        <taxon>Fimbriimonas</taxon>
    </lineage>
</organism>
<dbReference type="AlphaFoldDB" id="A0A068NR85"/>
<gene>
    <name evidence="9" type="ORF">OP10G_0716</name>
</gene>
<dbReference type="InterPro" id="IPR051393">
    <property type="entry name" value="ABC_transporter_permease"/>
</dbReference>
<dbReference type="CDD" id="cd06261">
    <property type="entry name" value="TM_PBP2"/>
    <property type="match status" value="1"/>
</dbReference>
<evidence type="ECO:0000256" key="4">
    <source>
        <dbReference type="ARBA" id="ARBA00022692"/>
    </source>
</evidence>
<dbReference type="InterPro" id="IPR000515">
    <property type="entry name" value="MetI-like"/>
</dbReference>
<dbReference type="PROSITE" id="PS50928">
    <property type="entry name" value="ABC_TM1"/>
    <property type="match status" value="1"/>
</dbReference>
<dbReference type="InterPro" id="IPR035906">
    <property type="entry name" value="MetI-like_sf"/>
</dbReference>
<comment type="subcellular location">
    <subcellularLocation>
        <location evidence="1 7">Cell membrane</location>
        <topology evidence="1 7">Multi-pass membrane protein</topology>
    </subcellularLocation>
</comment>
<reference evidence="9 10" key="1">
    <citation type="journal article" date="2014" name="PLoS ONE">
        <title>The first complete genome sequence of the class fimbriimonadia in the phylum armatimonadetes.</title>
        <authorList>
            <person name="Hu Z.Y."/>
            <person name="Wang Y.Z."/>
            <person name="Im W.T."/>
            <person name="Wang S.Y."/>
            <person name="Zhao G.P."/>
            <person name="Zheng H.J."/>
            <person name="Quan Z.X."/>
        </authorList>
    </citation>
    <scope>NUCLEOTIDE SEQUENCE [LARGE SCALE GENOMIC DNA]</scope>
    <source>
        <strain evidence="9">Gsoil 348</strain>
    </source>
</reference>
<feature type="transmembrane region" description="Helical" evidence="7">
    <location>
        <begin position="260"/>
        <end position="282"/>
    </location>
</feature>
<dbReference type="HOGENOM" id="CLU_016047_0_2_0"/>
<dbReference type="Gene3D" id="1.10.3720.10">
    <property type="entry name" value="MetI-like"/>
    <property type="match status" value="1"/>
</dbReference>
<dbReference type="KEGG" id="fgi:OP10G_0716"/>
<feature type="transmembrane region" description="Helical" evidence="7">
    <location>
        <begin position="106"/>
        <end position="126"/>
    </location>
</feature>
<dbReference type="STRING" id="661478.OP10G_0716"/>
<dbReference type="GO" id="GO:0055085">
    <property type="term" value="P:transmembrane transport"/>
    <property type="evidence" value="ECO:0007669"/>
    <property type="project" value="InterPro"/>
</dbReference>
<proteinExistence type="inferred from homology"/>
<dbReference type="OrthoDB" id="9804439at2"/>
<dbReference type="GO" id="GO:0005886">
    <property type="term" value="C:plasma membrane"/>
    <property type="evidence" value="ECO:0007669"/>
    <property type="project" value="UniProtKB-SubCell"/>
</dbReference>
<keyword evidence="6 7" id="KW-0472">Membrane</keyword>
<evidence type="ECO:0000313" key="9">
    <source>
        <dbReference type="EMBL" id="AIE84084.1"/>
    </source>
</evidence>
<evidence type="ECO:0000256" key="5">
    <source>
        <dbReference type="ARBA" id="ARBA00022989"/>
    </source>
</evidence>
<evidence type="ECO:0000259" key="8">
    <source>
        <dbReference type="PROSITE" id="PS50928"/>
    </source>
</evidence>
<protein>
    <submittedName>
        <fullName evidence="9">Sugar ABC transporter permease</fullName>
    </submittedName>
</protein>
<dbReference type="eggNOG" id="COG1175">
    <property type="taxonomic scope" value="Bacteria"/>
</dbReference>
<name>A0A068NR85_FIMGI</name>
<dbReference type="PANTHER" id="PTHR30193:SF1">
    <property type="entry name" value="ABC TRANSPORTER PERMEASE PROTEIN YESP-RELATED"/>
    <property type="match status" value="1"/>
</dbReference>
<evidence type="ECO:0000256" key="2">
    <source>
        <dbReference type="ARBA" id="ARBA00022448"/>
    </source>
</evidence>
<feature type="domain" description="ABC transmembrane type-1" evidence="8">
    <location>
        <begin position="69"/>
        <end position="281"/>
    </location>
</feature>
<keyword evidence="3" id="KW-1003">Cell membrane</keyword>
<evidence type="ECO:0000256" key="7">
    <source>
        <dbReference type="RuleBase" id="RU363032"/>
    </source>
</evidence>
<comment type="similarity">
    <text evidence="7">Belongs to the binding-protein-dependent transport system permease family.</text>
</comment>
<evidence type="ECO:0000256" key="1">
    <source>
        <dbReference type="ARBA" id="ARBA00004651"/>
    </source>
</evidence>
<dbReference type="RefSeq" id="WP_025227268.1">
    <property type="nucleotide sequence ID" value="NZ_CP007139.1"/>
</dbReference>
<keyword evidence="10" id="KW-1185">Reference proteome</keyword>
<dbReference type="SUPFAM" id="SSF161098">
    <property type="entry name" value="MetI-like"/>
    <property type="match status" value="1"/>
</dbReference>
<dbReference type="Pfam" id="PF00528">
    <property type="entry name" value="BPD_transp_1"/>
    <property type="match status" value="1"/>
</dbReference>
<accession>A0A068NR85</accession>
<keyword evidence="5 7" id="KW-1133">Transmembrane helix</keyword>
<keyword evidence="4 7" id="KW-0812">Transmembrane</keyword>
<evidence type="ECO:0000256" key="6">
    <source>
        <dbReference type="ARBA" id="ARBA00023136"/>
    </source>
</evidence>
<feature type="transmembrane region" description="Helical" evidence="7">
    <location>
        <begin position="73"/>
        <end position="94"/>
    </location>
</feature>
<evidence type="ECO:0000256" key="3">
    <source>
        <dbReference type="ARBA" id="ARBA00022475"/>
    </source>
</evidence>